<feature type="signal peptide" evidence="1">
    <location>
        <begin position="1"/>
        <end position="25"/>
    </location>
</feature>
<keyword evidence="1" id="KW-0732">Signal</keyword>
<accession>A0A364Y4K2</accession>
<feature type="chain" id="PRO_5016900976" evidence="1">
    <location>
        <begin position="26"/>
        <end position="130"/>
    </location>
</feature>
<name>A0A364Y4K2_9BACT</name>
<organism evidence="2 3">
    <name type="scientific">Pseudochryseolinea flava</name>
    <dbReference type="NCBI Taxonomy" id="2059302"/>
    <lineage>
        <taxon>Bacteria</taxon>
        <taxon>Pseudomonadati</taxon>
        <taxon>Bacteroidota</taxon>
        <taxon>Cytophagia</taxon>
        <taxon>Cytophagales</taxon>
        <taxon>Fulvivirgaceae</taxon>
        <taxon>Pseudochryseolinea</taxon>
    </lineage>
</organism>
<evidence type="ECO:0000256" key="1">
    <source>
        <dbReference type="SAM" id="SignalP"/>
    </source>
</evidence>
<evidence type="ECO:0000313" key="3">
    <source>
        <dbReference type="Proteomes" id="UP000251889"/>
    </source>
</evidence>
<dbReference type="EMBL" id="QMFY01000003">
    <property type="protein sequence ID" value="RAW01743.1"/>
    <property type="molecule type" value="Genomic_DNA"/>
</dbReference>
<dbReference type="Proteomes" id="UP000251889">
    <property type="component" value="Unassembled WGS sequence"/>
</dbReference>
<dbReference type="AlphaFoldDB" id="A0A364Y4K2"/>
<proteinExistence type="predicted"/>
<sequence>MVEKKLMKNLLMMLFVFMTAMNVSAQSSKNEFVFQAKSSRAELNRGGSSNLDLSIARSKKYEHSEMKLTVGSGLPAGVVVSFNPTMGDVNSATAAIVVSEGATPGTYNLVLNCTINNRTKGIIVKLIVLE</sequence>
<evidence type="ECO:0000313" key="2">
    <source>
        <dbReference type="EMBL" id="RAW01743.1"/>
    </source>
</evidence>
<comment type="caution">
    <text evidence="2">The sequence shown here is derived from an EMBL/GenBank/DDBJ whole genome shotgun (WGS) entry which is preliminary data.</text>
</comment>
<protein>
    <submittedName>
        <fullName evidence="2">Uncharacterized protein</fullName>
    </submittedName>
</protein>
<gene>
    <name evidence="2" type="ORF">DQQ10_08835</name>
</gene>
<keyword evidence="3" id="KW-1185">Reference proteome</keyword>
<reference evidence="2 3" key="1">
    <citation type="submission" date="2018-06" db="EMBL/GenBank/DDBJ databases">
        <title>Chryseolinea flavus sp. nov., a member of the phylum Bacteroidetes isolated from soil.</title>
        <authorList>
            <person name="Li Y."/>
            <person name="Wang J."/>
        </authorList>
    </citation>
    <scope>NUCLEOTIDE SEQUENCE [LARGE SCALE GENOMIC DNA]</scope>
    <source>
        <strain evidence="2 3">SDU1-6</strain>
    </source>
</reference>